<keyword evidence="2" id="KW-0732">Signal</keyword>
<gene>
    <name evidence="3" type="ordered locus">DGo_PE0033</name>
</gene>
<dbReference type="HOGENOM" id="CLU_2583915_0_0_0"/>
<evidence type="ECO:0000313" key="3">
    <source>
        <dbReference type="EMBL" id="AFD28177.1"/>
    </source>
</evidence>
<evidence type="ECO:0000313" key="4">
    <source>
        <dbReference type="Proteomes" id="UP000007575"/>
    </source>
</evidence>
<evidence type="ECO:0000256" key="1">
    <source>
        <dbReference type="SAM" id="MobiDB-lite"/>
    </source>
</evidence>
<keyword evidence="3" id="KW-0614">Plasmid</keyword>
<reference evidence="3 4" key="1">
    <citation type="journal article" date="2012" name="PLoS ONE">
        <title>Genome sequence and transcriptome analysis of the radioresistant bacterium Deinococcus gobiensis: insights into the extreme environmental adaptations.</title>
        <authorList>
            <person name="Yuan M."/>
            <person name="Chen M."/>
            <person name="Zhang W."/>
            <person name="Lu W."/>
            <person name="Wang J."/>
            <person name="Yang M."/>
            <person name="Zhao P."/>
            <person name="Tang R."/>
            <person name="Li X."/>
            <person name="Hao Y."/>
            <person name="Zhou Z."/>
            <person name="Zhan Y."/>
            <person name="Yu H."/>
            <person name="Teng C."/>
            <person name="Yan Y."/>
            <person name="Ping S."/>
            <person name="Wang Y."/>
            <person name="Lin M."/>
        </authorList>
    </citation>
    <scope>NUCLEOTIDE SEQUENCE [LARGE SCALE GENOMIC DNA]</scope>
    <source>
        <strain evidence="4">DSM 21396 / JCM 16679 / CGMCC 1.7299 / I-0</strain>
        <plasmid evidence="3">P5</plasmid>
    </source>
</reference>
<proteinExistence type="predicted"/>
<dbReference type="RefSeq" id="WP_014695819.1">
    <property type="nucleotide sequence ID" value="NC_017806.1"/>
</dbReference>
<feature type="signal peptide" evidence="2">
    <location>
        <begin position="1"/>
        <end position="23"/>
    </location>
</feature>
<accession>H8H3T0</accession>
<dbReference type="AlphaFoldDB" id="H8H3T0"/>
<dbReference type="KEGG" id="dgo:DGo_PE0033"/>
<feature type="compositionally biased region" description="Basic and acidic residues" evidence="1">
    <location>
        <begin position="48"/>
        <end position="74"/>
    </location>
</feature>
<dbReference type="Proteomes" id="UP000007575">
    <property type="component" value="Plasmid P5"/>
</dbReference>
<protein>
    <submittedName>
        <fullName evidence="3">Uncharacterized protein</fullName>
    </submittedName>
</protein>
<geneLocation type="plasmid" evidence="3 4">
    <name>P5</name>
</geneLocation>
<dbReference type="EMBL" id="CP002196">
    <property type="protein sequence ID" value="AFD28177.1"/>
    <property type="molecule type" value="Genomic_DNA"/>
</dbReference>
<sequence>MKRNIMLSMTVLAALLTLTPAFAREQSSDRQGTRHRATVTRASAAHAGEVRGNRHQEPGDDQGRRAESGDDHGHRGGGRR</sequence>
<feature type="chain" id="PRO_5003612391" evidence="2">
    <location>
        <begin position="24"/>
        <end position="80"/>
    </location>
</feature>
<feature type="region of interest" description="Disordered" evidence="1">
    <location>
        <begin position="23"/>
        <end position="80"/>
    </location>
</feature>
<name>H8H3T0_DEIGI</name>
<organism evidence="3 4">
    <name type="scientific">Deinococcus gobiensis (strain DSM 21396 / JCM 16679 / CGMCC 1.7299 / I-0)</name>
    <dbReference type="NCBI Taxonomy" id="745776"/>
    <lineage>
        <taxon>Bacteria</taxon>
        <taxon>Thermotogati</taxon>
        <taxon>Deinococcota</taxon>
        <taxon>Deinococci</taxon>
        <taxon>Deinococcales</taxon>
        <taxon>Deinococcaceae</taxon>
        <taxon>Deinococcus</taxon>
    </lineage>
</organism>
<evidence type="ECO:0000256" key="2">
    <source>
        <dbReference type="SAM" id="SignalP"/>
    </source>
</evidence>
<keyword evidence="4" id="KW-1185">Reference proteome</keyword>